<reference evidence="1 2" key="1">
    <citation type="journal article" date="2017" name="Int. J. Syst. Evol. Microbiol.">
        <title>Rouxiella badensis sp. nov. and Rouxiella silvae sp. nov. isolated from peat bog soil in Germany and emendation of the genus description.</title>
        <authorList>
            <person name="Le Fleche-Mateos A."/>
            <person name="Kugler J.H."/>
            <person name="Hansen S.H."/>
            <person name="Syldatk C."/>
            <person name="Hausmann R."/>
            <person name="Lomprez F."/>
            <person name="Vandenbogaert M."/>
            <person name="Manuguerra J.C."/>
            <person name="Grimont P.A."/>
        </authorList>
    </citation>
    <scope>NUCLEOTIDE SEQUENCE [LARGE SCALE GENOMIC DNA]</scope>
    <source>
        <strain evidence="1 2">DSM 100043</strain>
    </source>
</reference>
<evidence type="ECO:0000313" key="2">
    <source>
        <dbReference type="Proteomes" id="UP000192536"/>
    </source>
</evidence>
<comment type="caution">
    <text evidence="1">The sequence shown here is derived from an EMBL/GenBank/DDBJ whole genome shotgun (WGS) entry which is preliminary data.</text>
</comment>
<gene>
    <name evidence="1" type="ORF">BS640_04780</name>
</gene>
<keyword evidence="2" id="KW-1185">Reference proteome</keyword>
<dbReference type="AlphaFoldDB" id="A0A1X0WIZ2"/>
<proteinExistence type="predicted"/>
<dbReference type="Proteomes" id="UP000192536">
    <property type="component" value="Unassembled WGS sequence"/>
</dbReference>
<accession>A0A1X0WIZ2</accession>
<protein>
    <submittedName>
        <fullName evidence="1">Uncharacterized protein</fullName>
    </submittedName>
</protein>
<dbReference type="EMBL" id="MRWE01000005">
    <property type="protein sequence ID" value="ORJ26721.1"/>
    <property type="molecule type" value="Genomic_DNA"/>
</dbReference>
<name>A0A1X0WIZ2_9GAMM</name>
<organism evidence="1 2">
    <name type="scientific">Rouxiella badensis</name>
    <dbReference type="NCBI Taxonomy" id="1646377"/>
    <lineage>
        <taxon>Bacteria</taxon>
        <taxon>Pseudomonadati</taxon>
        <taxon>Pseudomonadota</taxon>
        <taxon>Gammaproteobacteria</taxon>
        <taxon>Enterobacterales</taxon>
        <taxon>Yersiniaceae</taxon>
        <taxon>Rouxiella</taxon>
    </lineage>
</organism>
<sequence>MLLDITVTDMITDQEREELFKRLRRCNGQFIDSSGWGALGFIVATARESLRGPDSPVAGIQRHYLTKVNLPEFLED</sequence>
<evidence type="ECO:0000313" key="1">
    <source>
        <dbReference type="EMBL" id="ORJ26721.1"/>
    </source>
</evidence>